<dbReference type="Pfam" id="PF26127">
    <property type="entry name" value="12TM_Mok13"/>
    <property type="match status" value="1"/>
</dbReference>
<dbReference type="FunFam" id="3.40.50.2000:FF:000058">
    <property type="entry name" value="Alpha-1,3-glucan synthase Ags1"/>
    <property type="match status" value="1"/>
</dbReference>
<feature type="transmembrane region" description="Helical" evidence="8">
    <location>
        <begin position="2114"/>
        <end position="2131"/>
    </location>
</feature>
<feature type="transmembrane region" description="Helical" evidence="8">
    <location>
        <begin position="1903"/>
        <end position="1924"/>
    </location>
</feature>
<feature type="transmembrane region" description="Helical" evidence="8">
    <location>
        <begin position="2181"/>
        <end position="2200"/>
    </location>
</feature>
<dbReference type="GO" id="GO:0009277">
    <property type="term" value="C:fungal-type cell wall"/>
    <property type="evidence" value="ECO:0007669"/>
    <property type="project" value="TreeGrafter"/>
</dbReference>
<keyword evidence="8" id="KW-0472">Membrane</keyword>
<feature type="transmembrane region" description="Helical" evidence="8">
    <location>
        <begin position="1996"/>
        <end position="2016"/>
    </location>
</feature>
<dbReference type="InterPro" id="IPR058659">
    <property type="entry name" value="Mok11-13/Ags1-like_CBM"/>
</dbReference>
<feature type="transmembrane region" description="Helical" evidence="8">
    <location>
        <begin position="2257"/>
        <end position="2275"/>
    </location>
</feature>
<keyword evidence="8" id="KW-0812">Transmembrane</keyword>
<comment type="catalytic activity">
    <reaction evidence="6">
        <text>[(1-&gt;3)-alpha-D-glucosyl](n) + UDP-alpha-D-glucose = [(1-&gt;3)-alpha-D-glucosyl](n+1) + UDP + H(+)</text>
        <dbReference type="Rhea" id="RHEA:19749"/>
        <dbReference type="Rhea" id="RHEA-COMP:11150"/>
        <dbReference type="Rhea" id="RHEA-COMP:11151"/>
        <dbReference type="ChEBI" id="CHEBI:15378"/>
        <dbReference type="ChEBI" id="CHEBI:28100"/>
        <dbReference type="ChEBI" id="CHEBI:58223"/>
        <dbReference type="ChEBI" id="CHEBI:58885"/>
        <dbReference type="EC" id="2.4.1.183"/>
    </reaction>
</comment>
<evidence type="ECO:0000256" key="3">
    <source>
        <dbReference type="ARBA" id="ARBA00022676"/>
    </source>
</evidence>
<name>A0A6G1GVA1_9PEZI</name>
<evidence type="ECO:0000256" key="4">
    <source>
        <dbReference type="ARBA" id="ARBA00022679"/>
    </source>
</evidence>
<dbReference type="Pfam" id="PF00128">
    <property type="entry name" value="Alpha-amylase"/>
    <property type="match status" value="1"/>
</dbReference>
<feature type="transmembrane region" description="Helical" evidence="8">
    <location>
        <begin position="2225"/>
        <end position="2245"/>
    </location>
</feature>
<feature type="transmembrane region" description="Helical" evidence="8">
    <location>
        <begin position="1075"/>
        <end position="1097"/>
    </location>
</feature>
<dbReference type="CDD" id="cd03791">
    <property type="entry name" value="GT5_Glycogen_synthase_DULL1-like"/>
    <property type="match status" value="1"/>
</dbReference>
<dbReference type="OrthoDB" id="512920at2759"/>
<dbReference type="Pfam" id="PF26108">
    <property type="entry name" value="GH_Mok13"/>
    <property type="match status" value="1"/>
</dbReference>
<keyword evidence="4 11" id="KW-0808">Transferase</keyword>
<keyword evidence="12" id="KW-1185">Reference proteome</keyword>
<dbReference type="Pfam" id="PF00534">
    <property type="entry name" value="Glycos_transf_1"/>
    <property type="match status" value="1"/>
</dbReference>
<dbReference type="InterPro" id="IPR017853">
    <property type="entry name" value="GH"/>
</dbReference>
<dbReference type="InterPro" id="IPR001296">
    <property type="entry name" value="Glyco_trans_1"/>
</dbReference>
<dbReference type="SMART" id="SM00642">
    <property type="entry name" value="Aamy"/>
    <property type="match status" value="1"/>
</dbReference>
<dbReference type="FunFam" id="3.40.50.2000:FF:000052">
    <property type="entry name" value="Alpha-1,3-glucan synthase Ags2"/>
    <property type="match status" value="1"/>
</dbReference>
<dbReference type="Gene3D" id="3.40.50.2000">
    <property type="entry name" value="Glycogen Phosphorylase B"/>
    <property type="match status" value="2"/>
</dbReference>
<feature type="chain" id="PRO_5026113852" description="alpha-1,3-glucan synthase" evidence="9">
    <location>
        <begin position="23"/>
        <end position="2326"/>
    </location>
</feature>
<feature type="compositionally biased region" description="Polar residues" evidence="7">
    <location>
        <begin position="1709"/>
        <end position="1722"/>
    </location>
</feature>
<keyword evidence="9" id="KW-0732">Signal</keyword>
<reference evidence="11" key="1">
    <citation type="journal article" date="2020" name="Stud. Mycol.">
        <title>101 Dothideomycetes genomes: a test case for predicting lifestyles and emergence of pathogens.</title>
        <authorList>
            <person name="Haridas S."/>
            <person name="Albert R."/>
            <person name="Binder M."/>
            <person name="Bloem J."/>
            <person name="Labutti K."/>
            <person name="Salamov A."/>
            <person name="Andreopoulos B."/>
            <person name="Baker S."/>
            <person name="Barry K."/>
            <person name="Bills G."/>
            <person name="Bluhm B."/>
            <person name="Cannon C."/>
            <person name="Castanera R."/>
            <person name="Culley D."/>
            <person name="Daum C."/>
            <person name="Ezra D."/>
            <person name="Gonzalez J."/>
            <person name="Henrissat B."/>
            <person name="Kuo A."/>
            <person name="Liang C."/>
            <person name="Lipzen A."/>
            <person name="Lutzoni F."/>
            <person name="Magnuson J."/>
            <person name="Mondo S."/>
            <person name="Nolan M."/>
            <person name="Ohm R."/>
            <person name="Pangilinan J."/>
            <person name="Park H.-J."/>
            <person name="Ramirez L."/>
            <person name="Alfaro M."/>
            <person name="Sun H."/>
            <person name="Tritt A."/>
            <person name="Yoshinaga Y."/>
            <person name="Zwiers L.-H."/>
            <person name="Turgeon B."/>
            <person name="Goodwin S."/>
            <person name="Spatafora J."/>
            <person name="Crous P."/>
            <person name="Grigoriev I."/>
        </authorList>
    </citation>
    <scope>NUCLEOTIDE SEQUENCE</scope>
    <source>
        <strain evidence="11">CBS 113979</strain>
    </source>
</reference>
<evidence type="ECO:0000313" key="11">
    <source>
        <dbReference type="EMBL" id="KAF1984700.1"/>
    </source>
</evidence>
<dbReference type="Pfam" id="PF26122">
    <property type="entry name" value="CBM_Mok13"/>
    <property type="match status" value="1"/>
</dbReference>
<dbReference type="InterPro" id="IPR013534">
    <property type="entry name" value="Starch_synth_cat_dom"/>
</dbReference>
<dbReference type="GO" id="GO:0070600">
    <property type="term" value="P:fungal-type cell wall (1-&gt;3)-alpha-glucan biosynthetic process"/>
    <property type="evidence" value="ECO:0007669"/>
    <property type="project" value="TreeGrafter"/>
</dbReference>
<feature type="region of interest" description="Disordered" evidence="7">
    <location>
        <begin position="1642"/>
        <end position="1729"/>
    </location>
</feature>
<feature type="transmembrane region" description="Helical" evidence="8">
    <location>
        <begin position="2151"/>
        <end position="2172"/>
    </location>
</feature>
<dbReference type="Pfam" id="PF26111">
    <property type="entry name" value="Ig_Mok13"/>
    <property type="match status" value="1"/>
</dbReference>
<dbReference type="InterPro" id="IPR058657">
    <property type="entry name" value="Mok11-13/Ags1-like_Ig"/>
</dbReference>
<organism evidence="11 12">
    <name type="scientific">Aulographum hederae CBS 113979</name>
    <dbReference type="NCBI Taxonomy" id="1176131"/>
    <lineage>
        <taxon>Eukaryota</taxon>
        <taxon>Fungi</taxon>
        <taxon>Dikarya</taxon>
        <taxon>Ascomycota</taxon>
        <taxon>Pezizomycotina</taxon>
        <taxon>Dothideomycetes</taxon>
        <taxon>Pleosporomycetidae</taxon>
        <taxon>Aulographales</taxon>
        <taxon>Aulographaceae</taxon>
    </lineage>
</organism>
<comment type="similarity">
    <text evidence="1">Belongs to the glycosyltransferase group 1 family.</text>
</comment>
<feature type="region of interest" description="Disordered" evidence="7">
    <location>
        <begin position="1843"/>
        <end position="1884"/>
    </location>
</feature>
<evidence type="ECO:0000256" key="1">
    <source>
        <dbReference type="ARBA" id="ARBA00006122"/>
    </source>
</evidence>
<dbReference type="SUPFAM" id="SSF51445">
    <property type="entry name" value="(Trans)glycosidases"/>
    <property type="match status" value="1"/>
</dbReference>
<keyword evidence="5" id="KW-0961">Cell wall biogenesis/degradation</keyword>
<dbReference type="PANTHER" id="PTHR47182:SF2">
    <property type="entry name" value="CELL WALL ALPHA-1,3-GLUCAN SYNTHASE AGS1"/>
    <property type="match status" value="1"/>
</dbReference>
<evidence type="ECO:0000256" key="6">
    <source>
        <dbReference type="ARBA" id="ARBA00048960"/>
    </source>
</evidence>
<feature type="compositionally biased region" description="Polar residues" evidence="7">
    <location>
        <begin position="1659"/>
        <end position="1679"/>
    </location>
</feature>
<dbReference type="GO" id="GO:0047657">
    <property type="term" value="F:alpha-1,3-glucan synthase activity"/>
    <property type="evidence" value="ECO:0007669"/>
    <property type="project" value="UniProtKB-EC"/>
</dbReference>
<feature type="transmembrane region" description="Helical" evidence="8">
    <location>
        <begin position="2295"/>
        <end position="2318"/>
    </location>
</feature>
<dbReference type="InterPro" id="IPR058658">
    <property type="entry name" value="Mok11-13/Ags1-like_Ig_2"/>
</dbReference>
<evidence type="ECO:0000256" key="2">
    <source>
        <dbReference type="ARBA" id="ARBA00012688"/>
    </source>
</evidence>
<dbReference type="InterPro" id="IPR006047">
    <property type="entry name" value="GH13_cat_dom"/>
</dbReference>
<sequence length="2326" mass="260483">MLGLSAPLLLTSLLLTARNVFALVYTPEWEDFNLNTNKTATNPLDYWGHWEGHEFTPSPENWRMPFYSLFLDRFANGDPENDNINMTSYEVDPLSNQLRNGGDIAGLMDSLDYLQGFGIKGLYVVGSPFINQPWAADSYSPLDLTLLDFHFGNISAWRAAINEIHRRGMYVVLDNTVSTMGDLIGFEGYLNTTTPFKYTEHKAVWKGPRRYLDFHVSETVAESCTYPRFWDERGERVGRNVTDKMVSCLDSDFDQYGDVASFGEYPEWQKQLSKFGFVQDRLREWVPSVMDKIKLFSCIQINMLDIDGFRIDKGLTITLDAQAEWSEHVRECARALGKTNFFIPGEIVSGNALAALYLGRGKEPAMSAKTLDQAFDANNESNPQLYINNVSALDSAAFHYSVYRSLCRFLGIDGVYAAEMDTRINWVDGWTDMLQTNDMVNINTGVFDPRHMYGVTNHDVFRWPSLTNGTHKNNVGLFITTLVLPGISMLAWGEEQFSYILENTAGNYIFGRQPLTSTLAWQLHGCYNIGSEKYSNFPLDAALYGCKDDNVSLDHRDPSHPFRITIKRMFEARAQYPVLNDGVMLERLSNTTYWIYLPGSGGTGTEMGVWSSVRTRRDTIQDFSGQGAGNLPVWLVYGNENQTRTYDFNCSEMNEGLLAPYLVGTTVRNLFYPYESYDLVQGTGGGRYEGVNGTGCISNITMPPWGYKALVPIDEWVAPTPSITKFLPGHDFRAISTVAKGQTEKIEFSFEFSDQMDCDSVTNAISFLSDTESGAQPRIDENTINCESIDEDAQVPQKIVGAPVGVWRYTANMINVANGVHQISVTNATTQQGSRSTGSVDKFLLRIGRLNNPMVWPFAANYSTDLVQANGDDIYINHQAAGATKFRCTNTFASDWTNWQIYDGTNFTMPKRNWTGTELQDWKGDHVQCQYWSRITASSAHVQEGDLDKSVVRRRFPHVFVHGSYNQFGYDSGLDSQMAQNGSAFWTFDFMNEWPTNYQYNLWGMNPDGVPDQTWIFGDVDGDGVLDRIPLGSLLQNIINITEVPPSPYTAWRLALDDTSYTHSMSPMGSRSAQVIMYALLWVIPIATAAVVVYVFIKSFYGVKFNEIGVGKQRSFLPIALRRQRKRGTPTEKSLMLVEREKSPGPDMFGMDRATTLQMDAGAPDRRTVLIATCEYDIEDWAIKIKIGGLGVMAQLMGKNLGHQDLIWVVPCVGGIDYPVDQIAEPMVITILDKTYKIDVQYHTLRNITYVLLDAPVFRQQSKNEPYPARMDDLDSAIYYSAWNQCIAETIRRFPVDIYHINDYHGAIAPLYLLPEVIPACLSLHNAEFQGLWPMRTAKEREEVCKVFNVSVEDAQKYIQFGEVFNLLHAGASYLRIHQKGFGAVGVSKKYGKRSYARYPIFWGLNKIRSLPNPDPTDTAEWHKGEDAGAVITVDKEFEGGRGDLRKQAQEWAGLKIDPEAELFVFVGRWSMQKGVDLIADCFPSILENYPKAQLIAIGPVIDLYGRFAALKLEKMMALYPGRVFSKPEFTALPPYIFSGAEFALIPSRDEPFGLVAVEFGRKGALGVGSRVGGLGQMPGWWFTIESMTTKHLIHQFKMAIHEALSSSKDTRAMMRARSAKQRFPVAQWVEDLSILQSTSIKMSKEENSKHSGLKSPSMFFSKSRPASPTLQPNNSQLDISWPLPPTPDGNLLSAPPSPLPTPRLPYSDSPNSSPRLSTLSVPETPWSEMATPGSGNPLMGYSNDNKRFSNLSLNSVIGERTDFALQKVDPFFTDSSGHYYREFEKKLDKLGPKNSEADLCIEDHLVKSEKKWFDDYRAVKLRHSSRNSSAMSLRTLKDIHNARPKSRASSVGRGSPRPGTADTSRLPRGEGMGGGGDQSFWDDSDPDEFDDSRFMLRKIADWPVYSFFLAFGQIIAANSYQITLLTGEVGQTAETLYIIASVYAATSVMWWLAFRRLRSVYVLSTPFIFYGLAFLFIGVAPFVHSYDGRGTIQKVASGLYTVASSSGSIFFALNFGDEGGAPVKTWVLRACIIQGTQQIYVSALWFWGSTLTQMSSNGELNNNSASPGVISGICLPLAVVMWAVGGIIFWGLPKYYRQAPGSVPSFYKSVFRRKIILWFFIAVIIQNYWLSAPYGRNWRFLWTTQHASGWAILLLVILFFIGVWALSLYILGRLSKSHSWILPIFAIGLGAPRWAQMLWGTSGAGSYLPWAGSPAASALLARSLWLWLGVLDALQGVGFGMILLQTMTRFHNTFTLIAAQFLGSIATIVGRATAPDKLGPGPVFPNLVLGTEGLGHWAFWLCLIMQLAICVGFAFFFRKEQLSKP</sequence>
<dbReference type="EMBL" id="ML977166">
    <property type="protein sequence ID" value="KAF1984700.1"/>
    <property type="molecule type" value="Genomic_DNA"/>
</dbReference>
<feature type="transmembrane region" description="Helical" evidence="8">
    <location>
        <begin position="1961"/>
        <end position="1984"/>
    </location>
</feature>
<dbReference type="InterPro" id="IPR058654">
    <property type="entry name" value="Mok11-14/Ags1-like_TM"/>
</dbReference>
<evidence type="ECO:0000256" key="9">
    <source>
        <dbReference type="SAM" id="SignalP"/>
    </source>
</evidence>
<dbReference type="Gene3D" id="3.20.20.80">
    <property type="entry name" value="Glycosidases"/>
    <property type="match status" value="1"/>
</dbReference>
<feature type="transmembrane region" description="Helical" evidence="8">
    <location>
        <begin position="2069"/>
        <end position="2093"/>
    </location>
</feature>
<feature type="transmembrane region" description="Helical" evidence="8">
    <location>
        <begin position="1936"/>
        <end position="1954"/>
    </location>
</feature>
<dbReference type="PANTHER" id="PTHR47182">
    <property type="entry name" value="CELL WALL ALPHA-1,3-GLUCAN SYNTHASE AGS1-RELATED"/>
    <property type="match status" value="1"/>
</dbReference>
<feature type="domain" description="Glycosyl hydrolase family 13 catalytic" evidence="10">
    <location>
        <begin position="68"/>
        <end position="516"/>
    </location>
</feature>
<evidence type="ECO:0000256" key="7">
    <source>
        <dbReference type="SAM" id="MobiDB-lite"/>
    </source>
</evidence>
<dbReference type="Pfam" id="PF08323">
    <property type="entry name" value="Glyco_transf_5"/>
    <property type="match status" value="1"/>
</dbReference>
<dbReference type="InterPro" id="IPR058655">
    <property type="entry name" value="Mok11-14/Ags1-like"/>
</dbReference>
<evidence type="ECO:0000313" key="12">
    <source>
        <dbReference type="Proteomes" id="UP000800041"/>
    </source>
</evidence>
<proteinExistence type="inferred from homology"/>
<keyword evidence="3" id="KW-0328">Glycosyltransferase</keyword>
<dbReference type="Pfam" id="PF26114">
    <property type="entry name" value="Ig_2_Mok13"/>
    <property type="match status" value="1"/>
</dbReference>
<dbReference type="CDD" id="cd11323">
    <property type="entry name" value="AmyAc_AGS"/>
    <property type="match status" value="1"/>
</dbReference>
<protein>
    <recommendedName>
        <fullName evidence="2">alpha-1,3-glucan synthase</fullName>
        <ecNumber evidence="2">2.4.1.183</ecNumber>
    </recommendedName>
</protein>
<keyword evidence="8" id="KW-1133">Transmembrane helix</keyword>
<dbReference type="EC" id="2.4.1.183" evidence="2"/>
<evidence type="ECO:0000256" key="8">
    <source>
        <dbReference type="SAM" id="Phobius"/>
    </source>
</evidence>
<dbReference type="InterPro" id="IPR058656">
    <property type="entry name" value="Mok11-13/Ags1-like_GH"/>
</dbReference>
<dbReference type="Proteomes" id="UP000800041">
    <property type="component" value="Unassembled WGS sequence"/>
</dbReference>
<evidence type="ECO:0000256" key="5">
    <source>
        <dbReference type="ARBA" id="ARBA00023316"/>
    </source>
</evidence>
<dbReference type="SUPFAM" id="SSF53756">
    <property type="entry name" value="UDP-Glycosyltransferase/glycogen phosphorylase"/>
    <property type="match status" value="1"/>
</dbReference>
<feature type="signal peptide" evidence="9">
    <location>
        <begin position="1"/>
        <end position="22"/>
    </location>
</feature>
<evidence type="ECO:0000259" key="10">
    <source>
        <dbReference type="SMART" id="SM00642"/>
    </source>
</evidence>
<accession>A0A6G1GVA1</accession>
<feature type="transmembrane region" description="Helical" evidence="8">
    <location>
        <begin position="2028"/>
        <end position="2049"/>
    </location>
</feature>
<gene>
    <name evidence="11" type="ORF">K402DRAFT_133947</name>
</gene>